<sequence>MDAGPRMDAAEYERYVIHETVGSVDWDSPEGVDEFRFDRATGLLSRVSLRIPEYLEEDRDRALGWLSADSTPGNLRLIEPKADFHVEPAGARWSTDRELILLRDGPDAPTAERLRVQVAPGLHLLFADGLLTGWMLDAPESRISPSSGQPSSSPPDPVLARVLEDYLRLMAFPALDDLMDGEPGFRRSLEELAARIDVGGGAADRRSALRDCIDDVIKEWYEE</sequence>
<dbReference type="Proteomes" id="UP001180754">
    <property type="component" value="Unassembled WGS sequence"/>
</dbReference>
<gene>
    <name evidence="1" type="ORF">RND15_11355</name>
</gene>
<reference evidence="1" key="1">
    <citation type="submission" date="2024-05" db="EMBL/GenBank/DDBJ databases">
        <title>30 novel species of actinomycetes from the DSMZ collection.</title>
        <authorList>
            <person name="Nouioui I."/>
        </authorList>
    </citation>
    <scope>NUCLEOTIDE SEQUENCE</scope>
    <source>
        <strain evidence="1">DSM 41529</strain>
    </source>
</reference>
<accession>A0ABU2XCS8</accession>
<proteinExistence type="predicted"/>
<evidence type="ECO:0008006" key="3">
    <source>
        <dbReference type="Google" id="ProtNLM"/>
    </source>
</evidence>
<dbReference type="RefSeq" id="WP_311723680.1">
    <property type="nucleotide sequence ID" value="NZ_JAVRFD010000004.1"/>
</dbReference>
<keyword evidence="2" id="KW-1185">Reference proteome</keyword>
<name>A0ABU2XCS8_9ACTN</name>
<dbReference type="EMBL" id="JAVRFD010000004">
    <property type="protein sequence ID" value="MDT0543311.1"/>
    <property type="molecule type" value="Genomic_DNA"/>
</dbReference>
<evidence type="ECO:0000313" key="1">
    <source>
        <dbReference type="EMBL" id="MDT0543311.1"/>
    </source>
</evidence>
<comment type="caution">
    <text evidence="1">The sequence shown here is derived from an EMBL/GenBank/DDBJ whole genome shotgun (WGS) entry which is preliminary data.</text>
</comment>
<evidence type="ECO:0000313" key="2">
    <source>
        <dbReference type="Proteomes" id="UP001180754"/>
    </source>
</evidence>
<protein>
    <recommendedName>
        <fullName evidence="3">SUKH-4 immunity protein of toxin-antitoxin system</fullName>
    </recommendedName>
</protein>
<organism evidence="1 2">
    <name type="scientific">Streptomyces lonegramiae</name>
    <dbReference type="NCBI Taxonomy" id="3075524"/>
    <lineage>
        <taxon>Bacteria</taxon>
        <taxon>Bacillati</taxon>
        <taxon>Actinomycetota</taxon>
        <taxon>Actinomycetes</taxon>
        <taxon>Kitasatosporales</taxon>
        <taxon>Streptomycetaceae</taxon>
        <taxon>Streptomyces</taxon>
    </lineage>
</organism>